<name>A0A0N0MAQ3_9HYPH</name>
<reference evidence="6 7" key="1">
    <citation type="submission" date="2015-07" db="EMBL/GenBank/DDBJ databases">
        <title>Whole genome sequencing of Bosea vaviloviae isolated from cave pool.</title>
        <authorList>
            <person name="Tan N.E.H."/>
            <person name="Lee Y.P."/>
            <person name="Gan H.M."/>
            <person name="Barton H."/>
            <person name="Savka M.A."/>
        </authorList>
    </citation>
    <scope>NUCLEOTIDE SEQUENCE [LARGE SCALE GENOMIC DNA]</scope>
    <source>
        <strain evidence="6 7">SD260</strain>
    </source>
</reference>
<organism evidence="6 7">
    <name type="scientific">Bosea vaviloviae</name>
    <dbReference type="NCBI Taxonomy" id="1526658"/>
    <lineage>
        <taxon>Bacteria</taxon>
        <taxon>Pseudomonadati</taxon>
        <taxon>Pseudomonadota</taxon>
        <taxon>Alphaproteobacteria</taxon>
        <taxon>Hyphomicrobiales</taxon>
        <taxon>Boseaceae</taxon>
        <taxon>Bosea</taxon>
    </lineage>
</organism>
<dbReference type="GO" id="GO:0000976">
    <property type="term" value="F:transcription cis-regulatory region binding"/>
    <property type="evidence" value="ECO:0007669"/>
    <property type="project" value="TreeGrafter"/>
</dbReference>
<dbReference type="SUPFAM" id="SSF46689">
    <property type="entry name" value="Homeodomain-like"/>
    <property type="match status" value="1"/>
</dbReference>
<dbReference type="FunFam" id="1.10.10.60:FF:000141">
    <property type="entry name" value="TetR family transcriptional regulator"/>
    <property type="match status" value="1"/>
</dbReference>
<dbReference type="EMBL" id="LGSZ01000053">
    <property type="protein sequence ID" value="KPH78909.1"/>
    <property type="molecule type" value="Genomic_DNA"/>
</dbReference>
<comment type="caution">
    <text evidence="6">The sequence shown here is derived from an EMBL/GenBank/DDBJ whole genome shotgun (WGS) entry which is preliminary data.</text>
</comment>
<evidence type="ECO:0000256" key="4">
    <source>
        <dbReference type="PROSITE-ProRule" id="PRU00335"/>
    </source>
</evidence>
<dbReference type="AlphaFoldDB" id="A0A0N0MAQ3"/>
<dbReference type="InterPro" id="IPR009057">
    <property type="entry name" value="Homeodomain-like_sf"/>
</dbReference>
<dbReference type="InterPro" id="IPR050109">
    <property type="entry name" value="HTH-type_TetR-like_transc_reg"/>
</dbReference>
<dbReference type="InterPro" id="IPR039536">
    <property type="entry name" value="TetR_C_Proteobacteria"/>
</dbReference>
<dbReference type="Pfam" id="PF00440">
    <property type="entry name" value="TetR_N"/>
    <property type="match status" value="1"/>
</dbReference>
<keyword evidence="2 4" id="KW-0238">DNA-binding</keyword>
<evidence type="ECO:0000256" key="1">
    <source>
        <dbReference type="ARBA" id="ARBA00023015"/>
    </source>
</evidence>
<evidence type="ECO:0000259" key="5">
    <source>
        <dbReference type="PROSITE" id="PS50977"/>
    </source>
</evidence>
<keyword evidence="7" id="KW-1185">Reference proteome</keyword>
<dbReference type="PANTHER" id="PTHR30055">
    <property type="entry name" value="HTH-TYPE TRANSCRIPTIONAL REGULATOR RUTR"/>
    <property type="match status" value="1"/>
</dbReference>
<sequence length="225" mass="24826">MGATMTQTSQPIVKPAARNRRVAGMDPDKRRQILDGAHAVFTAQGFDAASMSEIAAAASVSKGTLYVYFEDKEHLFVALIEREREVQKQGVYAALTDGPDLRDALARFGEGLVRLLCGGFAVSAHRIVIGVAERMPDLGREFYERGPKQGAYRLSQFLADKVGQGLLDIDDTYLAAVQFLDLCQSTILRPRLFNALREPPAEAEIRRVVDSAVDMFLARYGCRKT</sequence>
<dbReference type="InterPro" id="IPR001647">
    <property type="entry name" value="HTH_TetR"/>
</dbReference>
<dbReference type="PROSITE" id="PS50977">
    <property type="entry name" value="HTH_TETR_2"/>
    <property type="match status" value="1"/>
</dbReference>
<proteinExistence type="predicted"/>
<evidence type="ECO:0000256" key="2">
    <source>
        <dbReference type="ARBA" id="ARBA00023125"/>
    </source>
</evidence>
<feature type="domain" description="HTH tetR-type" evidence="5">
    <location>
        <begin position="27"/>
        <end position="87"/>
    </location>
</feature>
<dbReference type="PROSITE" id="PS01081">
    <property type="entry name" value="HTH_TETR_1"/>
    <property type="match status" value="1"/>
</dbReference>
<dbReference type="PANTHER" id="PTHR30055:SF146">
    <property type="entry name" value="HTH-TYPE TRANSCRIPTIONAL DUAL REGULATOR CECR"/>
    <property type="match status" value="1"/>
</dbReference>
<dbReference type="Gene3D" id="1.10.10.60">
    <property type="entry name" value="Homeodomain-like"/>
    <property type="match status" value="1"/>
</dbReference>
<dbReference type="PRINTS" id="PR00455">
    <property type="entry name" value="HTHTETR"/>
</dbReference>
<dbReference type="InterPro" id="IPR023772">
    <property type="entry name" value="DNA-bd_HTH_TetR-type_CS"/>
</dbReference>
<keyword evidence="3" id="KW-0804">Transcription</keyword>
<dbReference type="GO" id="GO:0003700">
    <property type="term" value="F:DNA-binding transcription factor activity"/>
    <property type="evidence" value="ECO:0007669"/>
    <property type="project" value="TreeGrafter"/>
</dbReference>
<evidence type="ECO:0000313" key="7">
    <source>
        <dbReference type="Proteomes" id="UP000037822"/>
    </source>
</evidence>
<protein>
    <recommendedName>
        <fullName evidence="5">HTH tetR-type domain-containing protein</fullName>
    </recommendedName>
</protein>
<dbReference type="Gene3D" id="1.10.357.10">
    <property type="entry name" value="Tetracycline Repressor, domain 2"/>
    <property type="match status" value="1"/>
</dbReference>
<keyword evidence="1" id="KW-0805">Transcription regulation</keyword>
<gene>
    <name evidence="6" type="ORF">AE618_20670</name>
</gene>
<evidence type="ECO:0000313" key="6">
    <source>
        <dbReference type="EMBL" id="KPH78909.1"/>
    </source>
</evidence>
<evidence type="ECO:0000256" key="3">
    <source>
        <dbReference type="ARBA" id="ARBA00023163"/>
    </source>
</evidence>
<feature type="DNA-binding region" description="H-T-H motif" evidence="4">
    <location>
        <begin position="50"/>
        <end position="69"/>
    </location>
</feature>
<dbReference type="PATRIC" id="fig|1526658.3.peg.1551"/>
<dbReference type="Proteomes" id="UP000037822">
    <property type="component" value="Unassembled WGS sequence"/>
</dbReference>
<dbReference type="Pfam" id="PF14246">
    <property type="entry name" value="TetR_C_7"/>
    <property type="match status" value="1"/>
</dbReference>
<accession>A0A0N0MAQ3</accession>